<dbReference type="AlphaFoldDB" id="A0A6A6I3P5"/>
<keyword evidence="1" id="KW-1133">Transmembrane helix</keyword>
<gene>
    <name evidence="2" type="ORF">BU26DRAFT_89892</name>
</gene>
<keyword evidence="1" id="KW-0812">Transmembrane</keyword>
<feature type="transmembrane region" description="Helical" evidence="1">
    <location>
        <begin position="25"/>
        <end position="46"/>
    </location>
</feature>
<dbReference type="OrthoDB" id="3685345at2759"/>
<sequence>MRPFLRSSLFLRSHYRRQPKKLKCVAFYIHFVIMLAIYCLASFSGYTTFSEVYFAPFHWNSPARPVWLWFLTERAFWSWSYLGTYEDYHFRQESRTVVDEIGTPLWTFTCETRYFPCFTLSQRPSECFGDLFRFRVFRTHCRHVEVGAFTPSKFFPKQSQNPHASTGRVMPPCSSNIIFSFSAPSHSLFRISKQLRSPISPPTTHLSANPCAQRCTAIPCEHHPP</sequence>
<accession>A0A6A6I3P5</accession>
<keyword evidence="1" id="KW-0472">Membrane</keyword>
<name>A0A6A6I3P5_9PLEO</name>
<dbReference type="RefSeq" id="XP_033679955.1">
    <property type="nucleotide sequence ID" value="XM_033836466.1"/>
</dbReference>
<dbReference type="EMBL" id="ML987202">
    <property type="protein sequence ID" value="KAF2244951.1"/>
    <property type="molecule type" value="Genomic_DNA"/>
</dbReference>
<keyword evidence="3" id="KW-1185">Reference proteome</keyword>
<evidence type="ECO:0000313" key="3">
    <source>
        <dbReference type="Proteomes" id="UP000800094"/>
    </source>
</evidence>
<dbReference type="GeneID" id="54589796"/>
<reference evidence="2" key="1">
    <citation type="journal article" date="2020" name="Stud. Mycol.">
        <title>101 Dothideomycetes genomes: a test case for predicting lifestyles and emergence of pathogens.</title>
        <authorList>
            <person name="Haridas S."/>
            <person name="Albert R."/>
            <person name="Binder M."/>
            <person name="Bloem J."/>
            <person name="Labutti K."/>
            <person name="Salamov A."/>
            <person name="Andreopoulos B."/>
            <person name="Baker S."/>
            <person name="Barry K."/>
            <person name="Bills G."/>
            <person name="Bluhm B."/>
            <person name="Cannon C."/>
            <person name="Castanera R."/>
            <person name="Culley D."/>
            <person name="Daum C."/>
            <person name="Ezra D."/>
            <person name="Gonzalez J."/>
            <person name="Henrissat B."/>
            <person name="Kuo A."/>
            <person name="Liang C."/>
            <person name="Lipzen A."/>
            <person name="Lutzoni F."/>
            <person name="Magnuson J."/>
            <person name="Mondo S."/>
            <person name="Nolan M."/>
            <person name="Ohm R."/>
            <person name="Pangilinan J."/>
            <person name="Park H.-J."/>
            <person name="Ramirez L."/>
            <person name="Alfaro M."/>
            <person name="Sun H."/>
            <person name="Tritt A."/>
            <person name="Yoshinaga Y."/>
            <person name="Zwiers L.-H."/>
            <person name="Turgeon B."/>
            <person name="Goodwin S."/>
            <person name="Spatafora J."/>
            <person name="Crous P."/>
            <person name="Grigoriev I."/>
        </authorList>
    </citation>
    <scope>NUCLEOTIDE SEQUENCE</scope>
    <source>
        <strain evidence="2">CBS 122368</strain>
    </source>
</reference>
<evidence type="ECO:0000256" key="1">
    <source>
        <dbReference type="SAM" id="Phobius"/>
    </source>
</evidence>
<protein>
    <submittedName>
        <fullName evidence="2">Uncharacterized protein</fullName>
    </submittedName>
</protein>
<dbReference type="Proteomes" id="UP000800094">
    <property type="component" value="Unassembled WGS sequence"/>
</dbReference>
<proteinExistence type="predicted"/>
<evidence type="ECO:0000313" key="2">
    <source>
        <dbReference type="EMBL" id="KAF2244951.1"/>
    </source>
</evidence>
<organism evidence="2 3">
    <name type="scientific">Trematosphaeria pertusa</name>
    <dbReference type="NCBI Taxonomy" id="390896"/>
    <lineage>
        <taxon>Eukaryota</taxon>
        <taxon>Fungi</taxon>
        <taxon>Dikarya</taxon>
        <taxon>Ascomycota</taxon>
        <taxon>Pezizomycotina</taxon>
        <taxon>Dothideomycetes</taxon>
        <taxon>Pleosporomycetidae</taxon>
        <taxon>Pleosporales</taxon>
        <taxon>Massarineae</taxon>
        <taxon>Trematosphaeriaceae</taxon>
        <taxon>Trematosphaeria</taxon>
    </lineage>
</organism>